<evidence type="ECO:0000256" key="1">
    <source>
        <dbReference type="ARBA" id="ARBA00023015"/>
    </source>
</evidence>
<dbReference type="CDD" id="cd07377">
    <property type="entry name" value="WHTH_GntR"/>
    <property type="match status" value="1"/>
</dbReference>
<dbReference type="SUPFAM" id="SSF46785">
    <property type="entry name" value="Winged helix' DNA-binding domain"/>
    <property type="match status" value="2"/>
</dbReference>
<dbReference type="STRING" id="680198.SCAB_56081"/>
<dbReference type="InterPro" id="IPR036388">
    <property type="entry name" value="WH-like_DNA-bd_sf"/>
</dbReference>
<dbReference type="InterPro" id="IPR036390">
    <property type="entry name" value="WH_DNA-bd_sf"/>
</dbReference>
<reference evidence="5 6" key="1">
    <citation type="journal article" date="2010" name="Mol. Plant Microbe Interact.">
        <title>Streptomyces scabies 87-22 contains a coronafacic acid-like biosynthetic cluster that contributes to plant-microbe interactions.</title>
        <authorList>
            <person name="Bignell D.R."/>
            <person name="Seipke R.F."/>
            <person name="Huguet-Tapia J.C."/>
            <person name="Chambers A.H."/>
            <person name="Parry R.J."/>
            <person name="Loria R."/>
        </authorList>
    </citation>
    <scope>NUCLEOTIDE SEQUENCE [LARGE SCALE GENOMIC DNA]</scope>
    <source>
        <strain evidence="5 6">87.22</strain>
    </source>
</reference>
<dbReference type="PROSITE" id="PS50949">
    <property type="entry name" value="HTH_GNTR"/>
    <property type="match status" value="2"/>
</dbReference>
<evidence type="ECO:0000313" key="6">
    <source>
        <dbReference type="Proteomes" id="UP000001444"/>
    </source>
</evidence>
<dbReference type="eggNOG" id="COG2188">
    <property type="taxonomic scope" value="Bacteria"/>
</dbReference>
<keyword evidence="6" id="KW-1185">Reference proteome</keyword>
<name>C9Z125_STRSW</name>
<dbReference type="EMBL" id="FN554889">
    <property type="protein sequence ID" value="CBG72635.1"/>
    <property type="molecule type" value="Genomic_DNA"/>
</dbReference>
<dbReference type="PRINTS" id="PR00035">
    <property type="entry name" value="HTHGNTR"/>
</dbReference>
<keyword evidence="1" id="KW-0805">Transcription regulation</keyword>
<dbReference type="PANTHER" id="PTHR44846">
    <property type="entry name" value="MANNOSYL-D-GLYCERATE TRANSPORT/METABOLISM SYSTEM REPRESSOR MNGR-RELATED"/>
    <property type="match status" value="1"/>
</dbReference>
<dbReference type="GO" id="GO:0003677">
    <property type="term" value="F:DNA binding"/>
    <property type="evidence" value="ECO:0007669"/>
    <property type="project" value="UniProtKB-KW"/>
</dbReference>
<dbReference type="GO" id="GO:0003700">
    <property type="term" value="F:DNA-binding transcription factor activity"/>
    <property type="evidence" value="ECO:0007669"/>
    <property type="project" value="InterPro"/>
</dbReference>
<evidence type="ECO:0000259" key="4">
    <source>
        <dbReference type="PROSITE" id="PS50949"/>
    </source>
</evidence>
<dbReference type="HOGENOM" id="CLU_144213_0_0_11"/>
<keyword evidence="3" id="KW-0804">Transcription</keyword>
<dbReference type="InterPro" id="IPR050679">
    <property type="entry name" value="Bact_HTH_transcr_reg"/>
</dbReference>
<gene>
    <name evidence="5" type="ordered locus">SCAB_56081</name>
</gene>
<organism evidence="5 6">
    <name type="scientific">Streptomyces scabiei (strain 87.22)</name>
    <dbReference type="NCBI Taxonomy" id="680198"/>
    <lineage>
        <taxon>Bacteria</taxon>
        <taxon>Bacillati</taxon>
        <taxon>Actinomycetota</taxon>
        <taxon>Actinomycetes</taxon>
        <taxon>Kitasatosporales</taxon>
        <taxon>Streptomycetaceae</taxon>
        <taxon>Streptomyces</taxon>
    </lineage>
</organism>
<evidence type="ECO:0000256" key="2">
    <source>
        <dbReference type="ARBA" id="ARBA00023125"/>
    </source>
</evidence>
<protein>
    <submittedName>
        <fullName evidence="5">Putative DNA-binding protein</fullName>
    </submittedName>
</protein>
<dbReference type="GO" id="GO:0045892">
    <property type="term" value="P:negative regulation of DNA-templated transcription"/>
    <property type="evidence" value="ECO:0007669"/>
    <property type="project" value="TreeGrafter"/>
</dbReference>
<feature type="domain" description="HTH gntR-type" evidence="4">
    <location>
        <begin position="12"/>
        <end position="78"/>
    </location>
</feature>
<dbReference type="Pfam" id="PF00392">
    <property type="entry name" value="GntR"/>
    <property type="match status" value="2"/>
</dbReference>
<dbReference type="eggNOG" id="COG2186">
    <property type="taxonomic scope" value="Bacteria"/>
</dbReference>
<dbReference type="SMART" id="SM00345">
    <property type="entry name" value="HTH_GNTR"/>
    <property type="match status" value="2"/>
</dbReference>
<dbReference type="AlphaFoldDB" id="C9Z125"/>
<dbReference type="PANTHER" id="PTHR44846:SF17">
    <property type="entry name" value="GNTR-FAMILY TRANSCRIPTIONAL REGULATOR"/>
    <property type="match status" value="1"/>
</dbReference>
<dbReference type="KEGG" id="scb:SCAB_56081"/>
<evidence type="ECO:0000313" key="5">
    <source>
        <dbReference type="EMBL" id="CBG72635.1"/>
    </source>
</evidence>
<evidence type="ECO:0000256" key="3">
    <source>
        <dbReference type="ARBA" id="ARBA00023163"/>
    </source>
</evidence>
<keyword evidence="2 5" id="KW-0238">DNA-binding</keyword>
<dbReference type="Gene3D" id="1.10.10.10">
    <property type="entry name" value="Winged helix-like DNA-binding domain superfamily/Winged helix DNA-binding domain"/>
    <property type="match status" value="2"/>
</dbReference>
<dbReference type="InterPro" id="IPR000524">
    <property type="entry name" value="Tscrpt_reg_HTH_GntR"/>
</dbReference>
<dbReference type="Proteomes" id="UP000001444">
    <property type="component" value="Chromosome"/>
</dbReference>
<feature type="domain" description="HTH gntR-type" evidence="4">
    <location>
        <begin position="78"/>
        <end position="146"/>
    </location>
</feature>
<accession>C9Z125</accession>
<proteinExistence type="predicted"/>
<sequence length="153" mass="16628">MRGAEVPDASPRGTYLVIAETLRNEIQAEQAGDTLPSEADLMDSHHVSRNTIRRALKALEADGVVESAPGIGWRVVREGDRRSLAERMTDVIKEDSLSVGDTYPSEAKLCERFGASRTAVRRVLAHMEGNGLLATVHGKGRTVRALPTHTARS</sequence>